<keyword evidence="2" id="KW-1185">Reference proteome</keyword>
<evidence type="ECO:0008006" key="3">
    <source>
        <dbReference type="Google" id="ProtNLM"/>
    </source>
</evidence>
<evidence type="ECO:0000313" key="1">
    <source>
        <dbReference type="EMBL" id="MFD0804321.1"/>
    </source>
</evidence>
<dbReference type="InterPro" id="IPR011990">
    <property type="entry name" value="TPR-like_helical_dom_sf"/>
</dbReference>
<dbReference type="SUPFAM" id="SSF48452">
    <property type="entry name" value="TPR-like"/>
    <property type="match status" value="1"/>
</dbReference>
<feature type="non-terminal residue" evidence="1">
    <location>
        <position position="88"/>
    </location>
</feature>
<gene>
    <name evidence="1" type="ORF">ACFQZU_23805</name>
</gene>
<organism evidence="1 2">
    <name type="scientific">Streptomonospora algeriensis</name>
    <dbReference type="NCBI Taxonomy" id="995084"/>
    <lineage>
        <taxon>Bacteria</taxon>
        <taxon>Bacillati</taxon>
        <taxon>Actinomycetota</taxon>
        <taxon>Actinomycetes</taxon>
        <taxon>Streptosporangiales</taxon>
        <taxon>Nocardiopsidaceae</taxon>
        <taxon>Streptomonospora</taxon>
    </lineage>
</organism>
<proteinExistence type="predicted"/>
<evidence type="ECO:0000313" key="2">
    <source>
        <dbReference type="Proteomes" id="UP001596956"/>
    </source>
</evidence>
<dbReference type="Proteomes" id="UP001596956">
    <property type="component" value="Unassembled WGS sequence"/>
</dbReference>
<protein>
    <recommendedName>
        <fullName evidence="3">Tetratricopeptide repeat protein</fullName>
    </recommendedName>
</protein>
<reference evidence="2" key="1">
    <citation type="journal article" date="2019" name="Int. J. Syst. Evol. Microbiol.">
        <title>The Global Catalogue of Microorganisms (GCM) 10K type strain sequencing project: providing services to taxonomists for standard genome sequencing and annotation.</title>
        <authorList>
            <consortium name="The Broad Institute Genomics Platform"/>
            <consortium name="The Broad Institute Genome Sequencing Center for Infectious Disease"/>
            <person name="Wu L."/>
            <person name="Ma J."/>
        </authorList>
    </citation>
    <scope>NUCLEOTIDE SEQUENCE [LARGE SCALE GENOMIC DNA]</scope>
    <source>
        <strain evidence="2">CCUG 63369</strain>
    </source>
</reference>
<sequence>MTASAGSSTHDAAGDEPDFTSLLDQARDLAENGHLNRAAQVYERVVDSGPQRCLAQAALGLAVVRHDMGEVAAARSAAGTAIATGHPE</sequence>
<dbReference type="Gene3D" id="1.25.40.10">
    <property type="entry name" value="Tetratricopeptide repeat domain"/>
    <property type="match status" value="1"/>
</dbReference>
<accession>A0ABW3BNB6</accession>
<dbReference type="EMBL" id="JBHTHR010001553">
    <property type="protein sequence ID" value="MFD0804321.1"/>
    <property type="molecule type" value="Genomic_DNA"/>
</dbReference>
<name>A0ABW3BNB6_9ACTN</name>
<comment type="caution">
    <text evidence="1">The sequence shown here is derived from an EMBL/GenBank/DDBJ whole genome shotgun (WGS) entry which is preliminary data.</text>
</comment>